<gene>
    <name evidence="2" type="ORF">EUA07_19170</name>
</gene>
<feature type="transmembrane region" description="Helical" evidence="1">
    <location>
        <begin position="110"/>
        <end position="128"/>
    </location>
</feature>
<proteinExistence type="predicted"/>
<dbReference type="OrthoDB" id="166547at2"/>
<keyword evidence="1" id="KW-1133">Transmembrane helix</keyword>
<name>A0A4Q2S6C1_9ACTN</name>
<evidence type="ECO:0000313" key="3">
    <source>
        <dbReference type="Proteomes" id="UP000293291"/>
    </source>
</evidence>
<dbReference type="Proteomes" id="UP000293291">
    <property type="component" value="Unassembled WGS sequence"/>
</dbReference>
<dbReference type="EMBL" id="SDWU01000026">
    <property type="protein sequence ID" value="RYB97776.1"/>
    <property type="molecule type" value="Genomic_DNA"/>
</dbReference>
<keyword evidence="3" id="KW-1185">Reference proteome</keyword>
<feature type="transmembrane region" description="Helical" evidence="1">
    <location>
        <begin position="7"/>
        <end position="24"/>
    </location>
</feature>
<dbReference type="AlphaFoldDB" id="A0A4Q2S6C1"/>
<evidence type="ECO:0000256" key="1">
    <source>
        <dbReference type="SAM" id="Phobius"/>
    </source>
</evidence>
<protein>
    <submittedName>
        <fullName evidence="2">DUF2177 family protein</fullName>
    </submittedName>
</protein>
<feature type="transmembrane region" description="Helical" evidence="1">
    <location>
        <begin position="44"/>
        <end position="63"/>
    </location>
</feature>
<sequence>MPWVAQYVVAAVVFCVLDLVWLGTIAEDLYARHLGDLLAPSPDVGAAFVFYALFVAGLVYFVIHPAVAAGSWRRAAGAGAFFGLVTYATWDLTNLAVIRDFPAALVPVDLAWGTFLAAAVSTTTYAVVQRLPAWARSA</sequence>
<feature type="transmembrane region" description="Helical" evidence="1">
    <location>
        <begin position="75"/>
        <end position="98"/>
    </location>
</feature>
<comment type="caution">
    <text evidence="2">The sequence shown here is derived from an EMBL/GenBank/DDBJ whole genome shotgun (WGS) entry which is preliminary data.</text>
</comment>
<evidence type="ECO:0000313" key="2">
    <source>
        <dbReference type="EMBL" id="RYB97776.1"/>
    </source>
</evidence>
<dbReference type="InterPro" id="IPR018687">
    <property type="entry name" value="DUF2177_membr"/>
</dbReference>
<dbReference type="Pfam" id="PF09945">
    <property type="entry name" value="DUF2177"/>
    <property type="match status" value="1"/>
</dbReference>
<reference evidence="2 3" key="1">
    <citation type="submission" date="2019-01" db="EMBL/GenBank/DDBJ databases">
        <title>Novel species of Nocardioides.</title>
        <authorList>
            <person name="Liu Q."/>
            <person name="Xin Y.-H."/>
        </authorList>
    </citation>
    <scope>NUCLEOTIDE SEQUENCE [LARGE SCALE GENOMIC DNA]</scope>
    <source>
        <strain evidence="2 3">CGMCC 4.6875</strain>
    </source>
</reference>
<dbReference type="RefSeq" id="WP_129456790.1">
    <property type="nucleotide sequence ID" value="NZ_JACXYX010000022.1"/>
</dbReference>
<organism evidence="2 3">
    <name type="scientific">Nocardioides ganghwensis</name>
    <dbReference type="NCBI Taxonomy" id="252230"/>
    <lineage>
        <taxon>Bacteria</taxon>
        <taxon>Bacillati</taxon>
        <taxon>Actinomycetota</taxon>
        <taxon>Actinomycetes</taxon>
        <taxon>Propionibacteriales</taxon>
        <taxon>Nocardioidaceae</taxon>
        <taxon>Nocardioides</taxon>
    </lineage>
</organism>
<keyword evidence="1" id="KW-0472">Membrane</keyword>
<keyword evidence="1" id="KW-0812">Transmembrane</keyword>
<accession>A0A4Q2S6C1</accession>